<accession>A0ABY4G2B4</accession>
<dbReference type="EMBL" id="CP095061">
    <property type="protein sequence ID" value="UOQ64971.1"/>
    <property type="molecule type" value="Genomic_DNA"/>
</dbReference>
<gene>
    <name evidence="1" type="ORF">MUN86_15545</name>
</gene>
<dbReference type="RefSeq" id="WP_245118981.1">
    <property type="nucleotide sequence ID" value="NZ_CP095061.1"/>
</dbReference>
<name>A0ABY4G2B4_9BACT</name>
<evidence type="ECO:0000313" key="1">
    <source>
        <dbReference type="EMBL" id="UOQ64971.1"/>
    </source>
</evidence>
<protein>
    <submittedName>
        <fullName evidence="1">Uncharacterized protein</fullName>
    </submittedName>
</protein>
<proteinExistence type="predicted"/>
<sequence>MRLNLYRLAAKGISGFDSPASHASLPEAAVTLKASRDVLAAFDVPKL</sequence>
<organism evidence="1 2">
    <name type="scientific">Hymenobacter volaticus</name>
    <dbReference type="NCBI Taxonomy" id="2932254"/>
    <lineage>
        <taxon>Bacteria</taxon>
        <taxon>Pseudomonadati</taxon>
        <taxon>Bacteroidota</taxon>
        <taxon>Cytophagia</taxon>
        <taxon>Cytophagales</taxon>
        <taxon>Hymenobacteraceae</taxon>
        <taxon>Hymenobacter</taxon>
    </lineage>
</organism>
<evidence type="ECO:0000313" key="2">
    <source>
        <dbReference type="Proteomes" id="UP000830401"/>
    </source>
</evidence>
<dbReference type="Proteomes" id="UP000830401">
    <property type="component" value="Chromosome"/>
</dbReference>
<keyword evidence="2" id="KW-1185">Reference proteome</keyword>
<reference evidence="1" key="1">
    <citation type="submission" date="2022-04" db="EMBL/GenBank/DDBJ databases">
        <title>Hymenobacter sp. isolated from the air.</title>
        <authorList>
            <person name="Won M."/>
            <person name="Lee C.-M."/>
            <person name="Woen H.-Y."/>
            <person name="Kwon S.-W."/>
        </authorList>
    </citation>
    <scope>NUCLEOTIDE SEQUENCE</scope>
    <source>
        <strain evidence="1">5420S-77</strain>
    </source>
</reference>